<organism evidence="1 2">
    <name type="scientific">Paraflavitalea soli</name>
    <dbReference type="NCBI Taxonomy" id="2315862"/>
    <lineage>
        <taxon>Bacteria</taxon>
        <taxon>Pseudomonadati</taxon>
        <taxon>Bacteroidota</taxon>
        <taxon>Chitinophagia</taxon>
        <taxon>Chitinophagales</taxon>
        <taxon>Chitinophagaceae</taxon>
        <taxon>Paraflavitalea</taxon>
    </lineage>
</organism>
<evidence type="ECO:0000313" key="1">
    <source>
        <dbReference type="EMBL" id="AXY76826.1"/>
    </source>
</evidence>
<name>A0A3B7MUZ0_9BACT</name>
<reference evidence="1 2" key="1">
    <citation type="submission" date="2018-09" db="EMBL/GenBank/DDBJ databases">
        <title>Genome sequencing of strain 6GH32-13.</title>
        <authorList>
            <person name="Weon H.-Y."/>
            <person name="Heo J."/>
            <person name="Kwon S.-W."/>
        </authorList>
    </citation>
    <scope>NUCLEOTIDE SEQUENCE [LARGE SCALE GENOMIC DNA]</scope>
    <source>
        <strain evidence="1 2">5GH32-13</strain>
    </source>
</reference>
<accession>A0A3B7MUZ0</accession>
<dbReference type="AlphaFoldDB" id="A0A3B7MUZ0"/>
<dbReference type="RefSeq" id="WP_119052703.1">
    <property type="nucleotide sequence ID" value="NZ_CP032157.1"/>
</dbReference>
<dbReference type="InterPro" id="IPR053865">
    <property type="entry name" value="DUF6934"/>
</dbReference>
<dbReference type="EMBL" id="CP032157">
    <property type="protein sequence ID" value="AXY76826.1"/>
    <property type="molecule type" value="Genomic_DNA"/>
</dbReference>
<protein>
    <submittedName>
        <fullName evidence="1">Uncharacterized protein</fullName>
    </submittedName>
</protein>
<dbReference type="Pfam" id="PF22028">
    <property type="entry name" value="DUF6934"/>
    <property type="match status" value="1"/>
</dbReference>
<dbReference type="KEGG" id="pseg:D3H65_23765"/>
<keyword evidence="2" id="KW-1185">Reference proteome</keyword>
<sequence>MAASLKIDFNNLYEIDNISQDLKVSTFSTKLSNGQALPLIVKISNQAHALLPNVYNLAFGPQNAKGKIDDKAELTHADYSKVFSTILFSALAYLKNNPDHYLGIDGSDNARAYFYYRALQRNFAYLNQHFRMFGVKYFVRITRFGKTQYDNPFDFEDIMPYPFRIDKGALISQDHMYNYFIFNLKQ</sequence>
<dbReference type="Proteomes" id="UP000263900">
    <property type="component" value="Chromosome"/>
</dbReference>
<gene>
    <name evidence="1" type="ORF">D3H65_23765</name>
</gene>
<dbReference type="OrthoDB" id="1341042at2"/>
<proteinExistence type="predicted"/>
<evidence type="ECO:0000313" key="2">
    <source>
        <dbReference type="Proteomes" id="UP000263900"/>
    </source>
</evidence>